<dbReference type="EMBL" id="MU167383">
    <property type="protein sequence ID" value="KAG0141513.1"/>
    <property type="molecule type" value="Genomic_DNA"/>
</dbReference>
<feature type="transmembrane region" description="Helical" evidence="1">
    <location>
        <begin position="172"/>
        <end position="190"/>
    </location>
</feature>
<feature type="transmembrane region" description="Helical" evidence="1">
    <location>
        <begin position="264"/>
        <end position="289"/>
    </location>
</feature>
<evidence type="ECO:0000256" key="1">
    <source>
        <dbReference type="SAM" id="Phobius"/>
    </source>
</evidence>
<gene>
    <name evidence="2" type="ORF">CROQUDRAFT_663727</name>
</gene>
<feature type="transmembrane region" description="Helical" evidence="1">
    <location>
        <begin position="487"/>
        <end position="511"/>
    </location>
</feature>
<dbReference type="PANTHER" id="PTHR40407:SF1">
    <property type="entry name" value="HEPARAN-ALPHA-GLUCOSAMINIDE N-ACETYLTRANSFERASE CATALYTIC DOMAIN-CONTAINING PROTEIN"/>
    <property type="match status" value="1"/>
</dbReference>
<name>A0A9P6NCI1_9BASI</name>
<dbReference type="AlphaFoldDB" id="A0A9P6NCI1"/>
<feature type="transmembrane region" description="Helical" evidence="1">
    <location>
        <begin position="370"/>
        <end position="387"/>
    </location>
</feature>
<feature type="transmembrane region" description="Helical" evidence="1">
    <location>
        <begin position="134"/>
        <end position="160"/>
    </location>
</feature>
<organism evidence="2 3">
    <name type="scientific">Cronartium quercuum f. sp. fusiforme G11</name>
    <dbReference type="NCBI Taxonomy" id="708437"/>
    <lineage>
        <taxon>Eukaryota</taxon>
        <taxon>Fungi</taxon>
        <taxon>Dikarya</taxon>
        <taxon>Basidiomycota</taxon>
        <taxon>Pucciniomycotina</taxon>
        <taxon>Pucciniomycetes</taxon>
        <taxon>Pucciniales</taxon>
        <taxon>Coleosporiaceae</taxon>
        <taxon>Cronartium</taxon>
    </lineage>
</organism>
<evidence type="ECO:0000313" key="2">
    <source>
        <dbReference type="EMBL" id="KAG0141513.1"/>
    </source>
</evidence>
<accession>A0A9P6NCI1</accession>
<feature type="transmembrane region" description="Helical" evidence="1">
    <location>
        <begin position="460"/>
        <end position="481"/>
    </location>
</feature>
<dbReference type="Proteomes" id="UP000886653">
    <property type="component" value="Unassembled WGS sequence"/>
</dbReference>
<keyword evidence="1" id="KW-0472">Membrane</keyword>
<protein>
    <submittedName>
        <fullName evidence="2">Uncharacterized protein</fullName>
    </submittedName>
</protein>
<dbReference type="PANTHER" id="PTHR40407">
    <property type="entry name" value="MEMBRANE PROTEIN-LIKE PROTEIN"/>
    <property type="match status" value="1"/>
</dbReference>
<comment type="caution">
    <text evidence="2">The sequence shown here is derived from an EMBL/GenBank/DDBJ whole genome shotgun (WGS) entry which is preliminary data.</text>
</comment>
<evidence type="ECO:0000313" key="3">
    <source>
        <dbReference type="Proteomes" id="UP000886653"/>
    </source>
</evidence>
<feature type="transmembrane region" description="Helical" evidence="1">
    <location>
        <begin position="329"/>
        <end position="349"/>
    </location>
</feature>
<keyword evidence="1" id="KW-1133">Transmembrane helix</keyword>
<proteinExistence type="predicted"/>
<reference evidence="2" key="1">
    <citation type="submission" date="2013-11" db="EMBL/GenBank/DDBJ databases">
        <title>Genome sequence of the fusiform rust pathogen reveals effectors for host alternation and coevolution with pine.</title>
        <authorList>
            <consortium name="DOE Joint Genome Institute"/>
            <person name="Smith K."/>
            <person name="Pendleton A."/>
            <person name="Kubisiak T."/>
            <person name="Anderson C."/>
            <person name="Salamov A."/>
            <person name="Aerts A."/>
            <person name="Riley R."/>
            <person name="Clum A."/>
            <person name="Lindquist E."/>
            <person name="Ence D."/>
            <person name="Campbell M."/>
            <person name="Kronenberg Z."/>
            <person name="Feau N."/>
            <person name="Dhillon B."/>
            <person name="Hamelin R."/>
            <person name="Burleigh J."/>
            <person name="Smith J."/>
            <person name="Yandell M."/>
            <person name="Nelson C."/>
            <person name="Grigoriev I."/>
            <person name="Davis J."/>
        </authorList>
    </citation>
    <scope>NUCLEOTIDE SEQUENCE</scope>
    <source>
        <strain evidence="2">G11</strain>
    </source>
</reference>
<keyword evidence="1" id="KW-0812">Transmembrane</keyword>
<keyword evidence="3" id="KW-1185">Reference proteome</keyword>
<feature type="transmembrane region" description="Helical" evidence="1">
    <location>
        <begin position="202"/>
        <end position="227"/>
    </location>
</feature>
<sequence>MTISSTQTDRPVSVTESTPLLNPVSAYSTHRLCSVHAPDLATALVLHLDRPSDLLTSASLNEHDSSAEPFGLDIALESPSSFRRTRLVLLDVFRGLVLCLQLIDTATEFLCRSSSKYSQSWHQLIHFPLPHSTFIIHLVTLICTPSLHFLLGCGAVLAINTRRSLGWGSIGLVWRSLKLGLILLVLNQLLMSQKLIQARGHVLLIMLPIWSLGFNLFLITLLLVGLFQIQRVLIIRLLKNHPLTQSEPPPKFDQLLADLGPSPAFVNLVIDTCLVLIGLGLPLVIGYMLPGSRDAPDQDWWIDWAQTRSWWFWFLVTPTPDMSSNPRSYLVSSYAPIGWFPYVILGAAYGRTLIRKRRTKSGHFVHHLKLAFYACVIFLLTRLLDIGNHSSPDLIVKSSFSFLRGNWQMALFTTEFPPDLAHLSLALTLQFITLAILDLFPPRLLESTPLLQFGRSPMIFYSAQLLSFHYLLPSILAILSWPSVLSIFWGSMVALACLPVFWLVCEAWVIFKDQYRPESVWRFL</sequence>
<dbReference type="OrthoDB" id="2505607at2759"/>